<comment type="caution">
    <text evidence="8">Lacks conserved residue(s) required for the propagation of feature annotation.</text>
</comment>
<evidence type="ECO:0000256" key="6">
    <source>
        <dbReference type="ARBA" id="ARBA00023125"/>
    </source>
</evidence>
<keyword evidence="3" id="KW-0597">Phosphoprotein</keyword>
<dbReference type="InterPro" id="IPR001789">
    <property type="entry name" value="Sig_transdc_resp-reg_receiver"/>
</dbReference>
<evidence type="ECO:0000256" key="4">
    <source>
        <dbReference type="ARBA" id="ARBA00023012"/>
    </source>
</evidence>
<comment type="subcellular location">
    <subcellularLocation>
        <location evidence="1">Cytoplasm</location>
    </subcellularLocation>
</comment>
<dbReference type="GO" id="GO:0005829">
    <property type="term" value="C:cytosol"/>
    <property type="evidence" value="ECO:0007669"/>
    <property type="project" value="TreeGrafter"/>
</dbReference>
<dbReference type="PANTHER" id="PTHR48111:SF35">
    <property type="entry name" value="TRANSCRIPTIONAL REGULATORY PROTEIN QSEB"/>
    <property type="match status" value="1"/>
</dbReference>
<feature type="domain" description="OmpR/PhoB-type" evidence="11">
    <location>
        <begin position="33"/>
        <end position="127"/>
    </location>
</feature>
<evidence type="ECO:0000256" key="2">
    <source>
        <dbReference type="ARBA" id="ARBA00022490"/>
    </source>
</evidence>
<name>A0A368XLV5_9BURK</name>
<organism evidence="12 13">
    <name type="scientific">Pseudorhodoferax soli</name>
    <dbReference type="NCBI Taxonomy" id="545864"/>
    <lineage>
        <taxon>Bacteria</taxon>
        <taxon>Pseudomonadati</taxon>
        <taxon>Pseudomonadota</taxon>
        <taxon>Betaproteobacteria</taxon>
        <taxon>Burkholderiales</taxon>
        <taxon>Comamonadaceae</taxon>
    </lineage>
</organism>
<dbReference type="Pfam" id="PF00486">
    <property type="entry name" value="Trans_reg_C"/>
    <property type="match status" value="1"/>
</dbReference>
<dbReference type="InterPro" id="IPR036388">
    <property type="entry name" value="WH-like_DNA-bd_sf"/>
</dbReference>
<keyword evidence="5" id="KW-0805">Transcription regulation</keyword>
<reference evidence="12 13" key="1">
    <citation type="submission" date="2018-07" db="EMBL/GenBank/DDBJ databases">
        <title>Genomic Encyclopedia of Type Strains, Phase IV (KMG-IV): sequencing the most valuable type-strain genomes for metagenomic binning, comparative biology and taxonomic classification.</title>
        <authorList>
            <person name="Goeker M."/>
        </authorList>
    </citation>
    <scope>NUCLEOTIDE SEQUENCE [LARGE SCALE GENOMIC DNA]</scope>
    <source>
        <strain evidence="12 13">DSM 21634</strain>
    </source>
</reference>
<dbReference type="GO" id="GO:0000156">
    <property type="term" value="F:phosphorelay response regulator activity"/>
    <property type="evidence" value="ECO:0007669"/>
    <property type="project" value="TreeGrafter"/>
</dbReference>
<dbReference type="PROSITE" id="PS51755">
    <property type="entry name" value="OMPR_PHOB"/>
    <property type="match status" value="1"/>
</dbReference>
<evidence type="ECO:0000256" key="7">
    <source>
        <dbReference type="ARBA" id="ARBA00023163"/>
    </source>
</evidence>
<dbReference type="GO" id="GO:0032993">
    <property type="term" value="C:protein-DNA complex"/>
    <property type="evidence" value="ECO:0007669"/>
    <property type="project" value="TreeGrafter"/>
</dbReference>
<dbReference type="Gene3D" id="1.10.10.10">
    <property type="entry name" value="Winged helix-like DNA-binding domain superfamily/Winged helix DNA-binding domain"/>
    <property type="match status" value="1"/>
</dbReference>
<dbReference type="Proteomes" id="UP000252884">
    <property type="component" value="Unassembled WGS sequence"/>
</dbReference>
<dbReference type="PROSITE" id="PS50110">
    <property type="entry name" value="RESPONSE_REGULATORY"/>
    <property type="match status" value="1"/>
</dbReference>
<dbReference type="SUPFAM" id="SSF46894">
    <property type="entry name" value="C-terminal effector domain of the bipartite response regulators"/>
    <property type="match status" value="1"/>
</dbReference>
<dbReference type="GO" id="GO:0006355">
    <property type="term" value="P:regulation of DNA-templated transcription"/>
    <property type="evidence" value="ECO:0007669"/>
    <property type="project" value="InterPro"/>
</dbReference>
<dbReference type="GO" id="GO:0000976">
    <property type="term" value="F:transcription cis-regulatory region binding"/>
    <property type="evidence" value="ECO:0007669"/>
    <property type="project" value="TreeGrafter"/>
</dbReference>
<evidence type="ECO:0000256" key="9">
    <source>
        <dbReference type="PROSITE-ProRule" id="PRU01091"/>
    </source>
</evidence>
<proteinExistence type="predicted"/>
<evidence type="ECO:0000313" key="12">
    <source>
        <dbReference type="EMBL" id="RCW68539.1"/>
    </source>
</evidence>
<sequence>MGGADDYMIKPFDLGELVARLHALIRRSAGKSADLAVHGDLSYKASTGEVKLGGLAVALSRRELALLQALLSQPNQILSAGQLHYRLYGLNEELESNALNVHIHHLRRKLGSGIVTTVRGLGYRLGPAGHG</sequence>
<protein>
    <submittedName>
        <fullName evidence="12">Transcriptional regulator</fullName>
    </submittedName>
</protein>
<evidence type="ECO:0000256" key="8">
    <source>
        <dbReference type="PROSITE-ProRule" id="PRU00169"/>
    </source>
</evidence>
<keyword evidence="13" id="KW-1185">Reference proteome</keyword>
<keyword evidence="4" id="KW-0902">Two-component regulatory system</keyword>
<dbReference type="PANTHER" id="PTHR48111">
    <property type="entry name" value="REGULATOR OF RPOS"/>
    <property type="match status" value="1"/>
</dbReference>
<dbReference type="InterPro" id="IPR001867">
    <property type="entry name" value="OmpR/PhoB-type_DNA-bd"/>
</dbReference>
<evidence type="ECO:0000259" key="10">
    <source>
        <dbReference type="PROSITE" id="PS50110"/>
    </source>
</evidence>
<keyword evidence="7" id="KW-0804">Transcription</keyword>
<dbReference type="AlphaFoldDB" id="A0A368XLV5"/>
<keyword evidence="6 9" id="KW-0238">DNA-binding</keyword>
<feature type="domain" description="Response regulatory" evidence="10">
    <location>
        <begin position="1"/>
        <end position="25"/>
    </location>
</feature>
<dbReference type="SUPFAM" id="SSF52172">
    <property type="entry name" value="CheY-like"/>
    <property type="match status" value="1"/>
</dbReference>
<dbReference type="CDD" id="cd00383">
    <property type="entry name" value="trans_reg_C"/>
    <property type="match status" value="1"/>
</dbReference>
<feature type="DNA-binding region" description="OmpR/PhoB-type" evidence="9">
    <location>
        <begin position="33"/>
        <end position="127"/>
    </location>
</feature>
<dbReference type="InterPro" id="IPR016032">
    <property type="entry name" value="Sig_transdc_resp-reg_C-effctor"/>
</dbReference>
<comment type="caution">
    <text evidence="12">The sequence shown here is derived from an EMBL/GenBank/DDBJ whole genome shotgun (WGS) entry which is preliminary data.</text>
</comment>
<dbReference type="SMART" id="SM00862">
    <property type="entry name" value="Trans_reg_C"/>
    <property type="match status" value="1"/>
</dbReference>
<keyword evidence="2" id="KW-0963">Cytoplasm</keyword>
<evidence type="ECO:0000256" key="1">
    <source>
        <dbReference type="ARBA" id="ARBA00004496"/>
    </source>
</evidence>
<dbReference type="InterPro" id="IPR039420">
    <property type="entry name" value="WalR-like"/>
</dbReference>
<evidence type="ECO:0000259" key="11">
    <source>
        <dbReference type="PROSITE" id="PS51755"/>
    </source>
</evidence>
<dbReference type="Gene3D" id="6.10.250.690">
    <property type="match status" value="1"/>
</dbReference>
<evidence type="ECO:0000256" key="3">
    <source>
        <dbReference type="ARBA" id="ARBA00022553"/>
    </source>
</evidence>
<dbReference type="InterPro" id="IPR011006">
    <property type="entry name" value="CheY-like_superfamily"/>
</dbReference>
<evidence type="ECO:0000313" key="13">
    <source>
        <dbReference type="Proteomes" id="UP000252884"/>
    </source>
</evidence>
<gene>
    <name evidence="12" type="ORF">DES41_10760</name>
</gene>
<dbReference type="EMBL" id="QPJK01000007">
    <property type="protein sequence ID" value="RCW68539.1"/>
    <property type="molecule type" value="Genomic_DNA"/>
</dbReference>
<evidence type="ECO:0000256" key="5">
    <source>
        <dbReference type="ARBA" id="ARBA00023015"/>
    </source>
</evidence>
<accession>A0A368XLV5</accession>